<dbReference type="Pfam" id="PF24105">
    <property type="entry name" value="Beta-prop_CAF1B_HIR1"/>
    <property type="match status" value="2"/>
</dbReference>
<dbReference type="InterPro" id="IPR036322">
    <property type="entry name" value="WD40_repeat_dom_sf"/>
</dbReference>
<proteinExistence type="inferred from homology"/>
<keyword evidence="13" id="KW-1185">Reference proteome</keyword>
<keyword evidence="4" id="KW-0677">Repeat</keyword>
<evidence type="ECO:0000259" key="11">
    <source>
        <dbReference type="Pfam" id="PF24105"/>
    </source>
</evidence>
<evidence type="ECO:0000313" key="13">
    <source>
        <dbReference type="Proteomes" id="UP000695562"/>
    </source>
</evidence>
<organism evidence="12 13">
    <name type="scientific">Polysphondylium violaceum</name>
    <dbReference type="NCBI Taxonomy" id="133409"/>
    <lineage>
        <taxon>Eukaryota</taxon>
        <taxon>Amoebozoa</taxon>
        <taxon>Evosea</taxon>
        <taxon>Eumycetozoa</taxon>
        <taxon>Dictyostelia</taxon>
        <taxon>Dictyosteliales</taxon>
        <taxon>Dictyosteliaceae</taxon>
        <taxon>Polysphondylium</taxon>
    </lineage>
</organism>
<dbReference type="SUPFAM" id="SSF117289">
    <property type="entry name" value="Nucleoporin domain"/>
    <property type="match status" value="1"/>
</dbReference>
<feature type="compositionally biased region" description="Polar residues" evidence="10">
    <location>
        <begin position="488"/>
        <end position="504"/>
    </location>
</feature>
<evidence type="ECO:0000256" key="2">
    <source>
        <dbReference type="ARBA" id="ARBA00007306"/>
    </source>
</evidence>
<dbReference type="GO" id="GO:0006335">
    <property type="term" value="P:DNA replication-dependent chromatin assembly"/>
    <property type="evidence" value="ECO:0007669"/>
    <property type="project" value="InterPro"/>
</dbReference>
<keyword evidence="3 9" id="KW-0853">WD repeat</keyword>
<dbReference type="SUPFAM" id="SSF50978">
    <property type="entry name" value="WD40 repeat-like"/>
    <property type="match status" value="1"/>
</dbReference>
<gene>
    <name evidence="12" type="ORF">CYY_005360</name>
</gene>
<evidence type="ECO:0000256" key="1">
    <source>
        <dbReference type="ARBA" id="ARBA00004123"/>
    </source>
</evidence>
<protein>
    <recommendedName>
        <fullName evidence="11">CAF1B/HIR1 beta-propeller domain-containing protein</fullName>
    </recommendedName>
</protein>
<evidence type="ECO:0000256" key="7">
    <source>
        <dbReference type="ARBA" id="ARBA00023204"/>
    </source>
</evidence>
<keyword evidence="8" id="KW-0539">Nucleus</keyword>
<dbReference type="GO" id="GO:0033186">
    <property type="term" value="C:CAF-1 complex"/>
    <property type="evidence" value="ECO:0007669"/>
    <property type="project" value="TreeGrafter"/>
</dbReference>
<dbReference type="Proteomes" id="UP000695562">
    <property type="component" value="Unassembled WGS sequence"/>
</dbReference>
<comment type="similarity">
    <text evidence="2">Belongs to the WD repeat HIR1 family.</text>
</comment>
<name>A0A8J4PTN8_9MYCE</name>
<feature type="compositionally biased region" description="Low complexity" evidence="10">
    <location>
        <begin position="189"/>
        <end position="207"/>
    </location>
</feature>
<comment type="subcellular location">
    <subcellularLocation>
        <location evidence="1">Nucleus</location>
    </subcellularLocation>
</comment>
<feature type="repeat" description="WD" evidence="9">
    <location>
        <begin position="3"/>
        <end position="44"/>
    </location>
</feature>
<dbReference type="EMBL" id="AJWJ01000211">
    <property type="protein sequence ID" value="KAF2073342.1"/>
    <property type="molecule type" value="Genomic_DNA"/>
</dbReference>
<keyword evidence="7" id="KW-0234">DNA repair</keyword>
<evidence type="ECO:0000256" key="5">
    <source>
        <dbReference type="ARBA" id="ARBA00022763"/>
    </source>
</evidence>
<keyword evidence="5" id="KW-0227">DNA damage</keyword>
<accession>A0A8J4PTN8</accession>
<feature type="domain" description="CAF1B/HIR1 beta-propeller" evidence="11">
    <location>
        <begin position="274"/>
        <end position="443"/>
    </location>
</feature>
<dbReference type="AlphaFoldDB" id="A0A8J4PTN8"/>
<dbReference type="OrthoDB" id="71227at2759"/>
<feature type="compositionally biased region" description="Basic and acidic residues" evidence="10">
    <location>
        <begin position="247"/>
        <end position="259"/>
    </location>
</feature>
<dbReference type="PANTHER" id="PTHR15271">
    <property type="entry name" value="CHROMATIN ASSEMBLY FACTOR 1 SUBUNIT B"/>
    <property type="match status" value="1"/>
</dbReference>
<evidence type="ECO:0000313" key="12">
    <source>
        <dbReference type="EMBL" id="KAF2073342.1"/>
    </source>
</evidence>
<dbReference type="GO" id="GO:0006281">
    <property type="term" value="P:DNA repair"/>
    <property type="evidence" value="ECO:0007669"/>
    <property type="project" value="UniProtKB-KW"/>
</dbReference>
<feature type="domain" description="CAF1B/HIR1 beta-propeller" evidence="11">
    <location>
        <begin position="2"/>
        <end position="212"/>
    </location>
</feature>
<dbReference type="GO" id="GO:0005634">
    <property type="term" value="C:nucleus"/>
    <property type="evidence" value="ECO:0007669"/>
    <property type="project" value="UniProtKB-SubCell"/>
</dbReference>
<dbReference type="PROSITE" id="PS50294">
    <property type="entry name" value="WD_REPEATS_REGION"/>
    <property type="match status" value="1"/>
</dbReference>
<dbReference type="InterPro" id="IPR001680">
    <property type="entry name" value="WD40_rpt"/>
</dbReference>
<feature type="region of interest" description="Disordered" evidence="10">
    <location>
        <begin position="235"/>
        <end position="279"/>
    </location>
</feature>
<reference evidence="12" key="1">
    <citation type="submission" date="2020-01" db="EMBL/GenBank/DDBJ databases">
        <title>Development of genomics and gene disruption for Polysphondylium violaceum indicates a role for the polyketide synthase stlB in stalk morphogenesis.</title>
        <authorList>
            <person name="Narita B."/>
            <person name="Kawabe Y."/>
            <person name="Kin K."/>
            <person name="Saito T."/>
            <person name="Gibbs R."/>
            <person name="Kuspa A."/>
            <person name="Muzny D."/>
            <person name="Queller D."/>
            <person name="Richards S."/>
            <person name="Strassman J."/>
            <person name="Sucgang R."/>
            <person name="Worley K."/>
            <person name="Schaap P."/>
        </authorList>
    </citation>
    <scope>NUCLEOTIDE SEQUENCE</scope>
    <source>
        <strain evidence="12">QSvi11</strain>
    </source>
</reference>
<comment type="caution">
    <text evidence="12">The sequence shown here is derived from an EMBL/GenBank/DDBJ whole genome shotgun (WGS) entry which is preliminary data.</text>
</comment>
<evidence type="ECO:0000256" key="10">
    <source>
        <dbReference type="SAM" id="MobiDB-lite"/>
    </source>
</evidence>
<feature type="repeat" description="WD" evidence="9">
    <location>
        <begin position="146"/>
        <end position="187"/>
    </location>
</feature>
<evidence type="ECO:0000256" key="3">
    <source>
        <dbReference type="ARBA" id="ARBA00022574"/>
    </source>
</evidence>
<dbReference type="SMART" id="SM00320">
    <property type="entry name" value="WD40"/>
    <property type="match status" value="5"/>
</dbReference>
<evidence type="ECO:0000256" key="4">
    <source>
        <dbReference type="ARBA" id="ARBA00022737"/>
    </source>
</evidence>
<dbReference type="InterPro" id="IPR055410">
    <property type="entry name" value="Beta-prop_CAF1B_HIR1"/>
</dbReference>
<feature type="region of interest" description="Disordered" evidence="10">
    <location>
        <begin position="177"/>
        <end position="221"/>
    </location>
</feature>
<dbReference type="Gene3D" id="2.130.10.10">
    <property type="entry name" value="YVTN repeat-like/Quinoprotein amine dehydrogenase"/>
    <property type="match status" value="1"/>
</dbReference>
<feature type="region of interest" description="Disordered" evidence="10">
    <location>
        <begin position="487"/>
        <end position="563"/>
    </location>
</feature>
<evidence type="ECO:0000256" key="9">
    <source>
        <dbReference type="PROSITE-ProRule" id="PRU00221"/>
    </source>
</evidence>
<dbReference type="InterPro" id="IPR015943">
    <property type="entry name" value="WD40/YVTN_repeat-like_dom_sf"/>
</dbReference>
<keyword evidence="6" id="KW-0156">Chromatin regulator</keyword>
<feature type="repeat" description="WD" evidence="9">
    <location>
        <begin position="52"/>
        <end position="86"/>
    </location>
</feature>
<sequence>MILWHNKDPIYSIDFDSSSERFCTTGFDNDIKIWSYSKDKEGHLSIEYLASLSKHTKPVNTARFSPAGNLLASGSDDGTVIIWKLNPSIPPTDSMKETWSIVNILRVTTDAYDLCWSSDGLYIGSASTDNSVSIWSPLTKICNQIITEHTHYVQGVSWDPLNNYLLTQSSDGTCRLYKDSSKKKSKKGNNSAAAPTADNTSTTDNNNEIIPDKDAVKKNSRKKIQLTISNVISKRSFNNSNSNDSNNEDKDKDKDKDDINSDNNNNNNNTADKDDEDEKNSLVSHRMYYDERASTFFRRPCWSPDGLIFITPTGKFKNNPTSKFSSTTYLFSRYIRDRPIVHLPSNCPTVVAKFSPVLYKNKESSTATNNGMFDLPYRMIFAVATQDTIVVYDTSSIDKPIALVSNLHYSTITDIGWSTDGTVLFITSEDGFCSYVSFLESELGPVLPESDYPDSIKQIIALKQQALLNSTISNSDTASLKRKHSEIDNINNNGSNASTTIDSNNVEEKKIKLDNEQDTTTPMDTSSNNTNTNTTNTTTTTTTTTTTDGAKPKRRIQPNLLSK</sequence>
<evidence type="ECO:0000256" key="8">
    <source>
        <dbReference type="ARBA" id="ARBA00023242"/>
    </source>
</evidence>
<feature type="compositionally biased region" description="Basic and acidic residues" evidence="10">
    <location>
        <begin position="506"/>
        <end position="515"/>
    </location>
</feature>
<dbReference type="PROSITE" id="PS50082">
    <property type="entry name" value="WD_REPEATS_2"/>
    <property type="match status" value="3"/>
</dbReference>
<dbReference type="GO" id="GO:0006334">
    <property type="term" value="P:nucleosome assembly"/>
    <property type="evidence" value="ECO:0007669"/>
    <property type="project" value="TreeGrafter"/>
</dbReference>
<feature type="compositionally biased region" description="Low complexity" evidence="10">
    <location>
        <begin position="261"/>
        <end position="270"/>
    </location>
</feature>
<dbReference type="PANTHER" id="PTHR15271:SF4">
    <property type="entry name" value="CHROMATIN ASSEMBLY FACTOR 1 SUBUNIT B"/>
    <property type="match status" value="1"/>
</dbReference>
<dbReference type="InterPro" id="IPR045145">
    <property type="entry name" value="PTHR15271"/>
</dbReference>
<feature type="compositionally biased region" description="Low complexity" evidence="10">
    <location>
        <begin position="519"/>
        <end position="547"/>
    </location>
</feature>
<evidence type="ECO:0000256" key="6">
    <source>
        <dbReference type="ARBA" id="ARBA00022853"/>
    </source>
</evidence>